<dbReference type="PANTHER" id="PTHR35515:SF1">
    <property type="entry name" value="NAD(P)H-QUINONE OXIDOREDUCTASE SUBUNIT N, CHLOROPLASTIC"/>
    <property type="match status" value="1"/>
</dbReference>
<evidence type="ECO:0000256" key="6">
    <source>
        <dbReference type="ARBA" id="ARBA00023136"/>
    </source>
</evidence>
<evidence type="ECO:0000313" key="8">
    <source>
        <dbReference type="Proteomes" id="UP001190700"/>
    </source>
</evidence>
<keyword evidence="6" id="KW-0472">Membrane</keyword>
<keyword evidence="3" id="KW-0618">Plastoquinone</keyword>
<dbReference type="Proteomes" id="UP001190700">
    <property type="component" value="Unassembled WGS sequence"/>
</dbReference>
<evidence type="ECO:0000256" key="4">
    <source>
        <dbReference type="ARBA" id="ARBA00022967"/>
    </source>
</evidence>
<dbReference type="GO" id="GO:0016020">
    <property type="term" value="C:membrane"/>
    <property type="evidence" value="ECO:0007669"/>
    <property type="project" value="InterPro"/>
</dbReference>
<reference evidence="7 8" key="1">
    <citation type="journal article" date="2015" name="Genome Biol. Evol.">
        <title>Comparative Genomics of a Bacterivorous Green Alga Reveals Evolutionary Causalities and Consequences of Phago-Mixotrophic Mode of Nutrition.</title>
        <authorList>
            <person name="Burns J.A."/>
            <person name="Paasch A."/>
            <person name="Narechania A."/>
            <person name="Kim E."/>
        </authorList>
    </citation>
    <scope>NUCLEOTIDE SEQUENCE [LARGE SCALE GENOMIC DNA]</scope>
    <source>
        <strain evidence="7 8">PLY_AMNH</strain>
    </source>
</reference>
<dbReference type="GO" id="GO:0048038">
    <property type="term" value="F:quinone binding"/>
    <property type="evidence" value="ECO:0007669"/>
    <property type="project" value="UniProtKB-KW"/>
</dbReference>
<keyword evidence="5" id="KW-0520">NAD</keyword>
<gene>
    <name evidence="7" type="ORF">CYMTET_21441</name>
</gene>
<dbReference type="PANTHER" id="PTHR35515">
    <property type="entry name" value="NAD(P)H-QUINONE OXIDOREDUCTASE SUBUNIT N, CHLOROPLASTIC"/>
    <property type="match status" value="1"/>
</dbReference>
<evidence type="ECO:0000256" key="1">
    <source>
        <dbReference type="ARBA" id="ARBA00022719"/>
    </source>
</evidence>
<dbReference type="AlphaFoldDB" id="A0AAE0L366"/>
<keyword evidence="2" id="KW-0521">NADP</keyword>
<keyword evidence="1" id="KW-0874">Quinone</keyword>
<evidence type="ECO:0000256" key="3">
    <source>
        <dbReference type="ARBA" id="ARBA00022957"/>
    </source>
</evidence>
<dbReference type="GO" id="GO:0016655">
    <property type="term" value="F:oxidoreductase activity, acting on NAD(P)H, quinone or similar compound as acceptor"/>
    <property type="evidence" value="ECO:0007669"/>
    <property type="project" value="InterPro"/>
</dbReference>
<name>A0AAE0L366_9CHLO</name>
<dbReference type="EMBL" id="LGRX02010552">
    <property type="protein sequence ID" value="KAK3270152.1"/>
    <property type="molecule type" value="Genomic_DNA"/>
</dbReference>
<comment type="caution">
    <text evidence="7">The sequence shown here is derived from an EMBL/GenBank/DDBJ whole genome shotgun (WGS) entry which is preliminary data.</text>
</comment>
<organism evidence="7 8">
    <name type="scientific">Cymbomonas tetramitiformis</name>
    <dbReference type="NCBI Taxonomy" id="36881"/>
    <lineage>
        <taxon>Eukaryota</taxon>
        <taxon>Viridiplantae</taxon>
        <taxon>Chlorophyta</taxon>
        <taxon>Pyramimonadophyceae</taxon>
        <taxon>Pyramimonadales</taxon>
        <taxon>Pyramimonadaceae</taxon>
        <taxon>Cymbomonas</taxon>
    </lineage>
</organism>
<dbReference type="Pfam" id="PF11909">
    <property type="entry name" value="NdhN"/>
    <property type="match status" value="1"/>
</dbReference>
<accession>A0AAE0L366</accession>
<keyword evidence="4" id="KW-1278">Translocase</keyword>
<dbReference type="InterPro" id="IPR020874">
    <property type="entry name" value="NAD(P)H-quinone_OxRdtase_su_N"/>
</dbReference>
<keyword evidence="8" id="KW-1185">Reference proteome</keyword>
<sequence>MAQSCSSTCISTLVCSYTQRETSSVQKSVCRPQKALAARDQAMFSSSARNLKATASSRSSMGSQHKQGATCALGLFDLIGGDLLRPNLGTFIKQLEKEGSLGMLTPPEGGFEGRFANTARREGWHIMNLNARGLGDPQAYLTKVHGVRPPPLGKQPIQRFYEPGLLNSVLEAVPEGKKGVCLIIQEAFVLTKTELSYLVVLAQTTPNVKVVCEMGYGRMAEWKPLRAYVDVRPL</sequence>
<proteinExistence type="predicted"/>
<evidence type="ECO:0000256" key="2">
    <source>
        <dbReference type="ARBA" id="ARBA00022857"/>
    </source>
</evidence>
<evidence type="ECO:0000313" key="7">
    <source>
        <dbReference type="EMBL" id="KAK3270152.1"/>
    </source>
</evidence>
<evidence type="ECO:0000256" key="5">
    <source>
        <dbReference type="ARBA" id="ARBA00023027"/>
    </source>
</evidence>
<protein>
    <submittedName>
        <fullName evidence="7">Uncharacterized protein</fullName>
    </submittedName>
</protein>